<evidence type="ECO:0000256" key="9">
    <source>
        <dbReference type="ARBA" id="ARBA00037847"/>
    </source>
</evidence>
<keyword evidence="3" id="KW-0328">Glycosyltransferase</keyword>
<dbReference type="Ensembl" id="ENSSMAT00000035771.1">
    <property type="protein sequence ID" value="ENSSMAP00000049387.1"/>
    <property type="gene ID" value="ENSSMAG00000003953.2"/>
</dbReference>
<keyword evidence="6" id="KW-0735">Signal-anchor</keyword>
<dbReference type="Proteomes" id="UP000694558">
    <property type="component" value="Chromosome 4"/>
</dbReference>
<keyword evidence="4" id="KW-0808">Transferase</keyword>
<reference evidence="11" key="1">
    <citation type="submission" date="2023-05" db="EMBL/GenBank/DDBJ databases">
        <title>High-quality long-read genome of Scophthalmus maximus.</title>
        <authorList>
            <person name="Lien S."/>
            <person name="Martinez P."/>
        </authorList>
    </citation>
    <scope>NUCLEOTIDE SEQUENCE [LARGE SCALE GENOMIC DNA]</scope>
</reference>
<dbReference type="GeneTree" id="ENSGT00940000155499"/>
<keyword evidence="7" id="KW-1133">Transmembrane helix</keyword>
<feature type="domain" description="Fringe-like glycosyltransferase" evidence="10">
    <location>
        <begin position="182"/>
        <end position="274"/>
    </location>
</feature>
<dbReference type="GO" id="GO:0016020">
    <property type="term" value="C:membrane"/>
    <property type="evidence" value="ECO:0007669"/>
    <property type="project" value="UniProtKB-SubCell"/>
</dbReference>
<evidence type="ECO:0000256" key="5">
    <source>
        <dbReference type="ARBA" id="ARBA00022692"/>
    </source>
</evidence>
<protein>
    <submittedName>
        <fullName evidence="11">Beta 3-glucosyltransferase b</fullName>
    </submittedName>
</protein>
<keyword evidence="5" id="KW-0812">Transmembrane</keyword>
<comment type="subcellular location">
    <subcellularLocation>
        <location evidence="9">Endomembrane system</location>
        <topology evidence="9">Single-pass membrane protein</topology>
    </subcellularLocation>
    <subcellularLocation>
        <location evidence="1">Membrane</location>
        <topology evidence="1">Single-pass type II membrane protein</topology>
    </subcellularLocation>
</comment>
<feature type="domain" description="Fringe-like glycosyltransferase" evidence="10">
    <location>
        <begin position="43"/>
        <end position="143"/>
    </location>
</feature>
<dbReference type="AlphaFoldDB" id="A0A8D3CQ29"/>
<evidence type="ECO:0000256" key="6">
    <source>
        <dbReference type="ARBA" id="ARBA00022968"/>
    </source>
</evidence>
<evidence type="ECO:0000313" key="12">
    <source>
        <dbReference type="Proteomes" id="UP000694558"/>
    </source>
</evidence>
<dbReference type="Pfam" id="PF02434">
    <property type="entry name" value="Fringe"/>
    <property type="match status" value="3"/>
</dbReference>
<dbReference type="GO" id="GO:0016757">
    <property type="term" value="F:glycosyltransferase activity"/>
    <property type="evidence" value="ECO:0007669"/>
    <property type="project" value="UniProtKB-KW"/>
</dbReference>
<dbReference type="Gene3D" id="3.90.550.50">
    <property type="match status" value="3"/>
</dbReference>
<evidence type="ECO:0000256" key="2">
    <source>
        <dbReference type="ARBA" id="ARBA00008661"/>
    </source>
</evidence>
<comment type="similarity">
    <text evidence="2">Belongs to the glycosyltransferase 31 family.</text>
</comment>
<keyword evidence="8" id="KW-0472">Membrane</keyword>
<evidence type="ECO:0000256" key="7">
    <source>
        <dbReference type="ARBA" id="ARBA00022989"/>
    </source>
</evidence>
<accession>A0A8D3CQ29</accession>
<proteinExistence type="inferred from homology"/>
<dbReference type="InterPro" id="IPR003378">
    <property type="entry name" value="Fringe-like_glycosylTrfase"/>
</dbReference>
<evidence type="ECO:0000259" key="10">
    <source>
        <dbReference type="Pfam" id="PF02434"/>
    </source>
</evidence>
<evidence type="ECO:0000256" key="3">
    <source>
        <dbReference type="ARBA" id="ARBA00022676"/>
    </source>
</evidence>
<evidence type="ECO:0000313" key="11">
    <source>
        <dbReference type="Ensembl" id="ENSSMAP00000049387.1"/>
    </source>
</evidence>
<gene>
    <name evidence="11" type="primary">B3GLCT</name>
</gene>
<feature type="domain" description="Fringe-like glycosyltransferase" evidence="10">
    <location>
        <begin position="275"/>
        <end position="347"/>
    </location>
</feature>
<evidence type="ECO:0000256" key="8">
    <source>
        <dbReference type="ARBA" id="ARBA00023136"/>
    </source>
</evidence>
<organism evidence="11 12">
    <name type="scientific">Scophthalmus maximus</name>
    <name type="common">Turbot</name>
    <name type="synonym">Psetta maxima</name>
    <dbReference type="NCBI Taxonomy" id="52904"/>
    <lineage>
        <taxon>Eukaryota</taxon>
        <taxon>Metazoa</taxon>
        <taxon>Chordata</taxon>
        <taxon>Craniata</taxon>
        <taxon>Vertebrata</taxon>
        <taxon>Euteleostomi</taxon>
        <taxon>Actinopterygii</taxon>
        <taxon>Neopterygii</taxon>
        <taxon>Teleostei</taxon>
        <taxon>Neoteleostei</taxon>
        <taxon>Acanthomorphata</taxon>
        <taxon>Carangaria</taxon>
        <taxon>Pleuronectiformes</taxon>
        <taxon>Pleuronectoidei</taxon>
        <taxon>Scophthalmidae</taxon>
        <taxon>Scophthalmus</taxon>
    </lineage>
</organism>
<name>A0A8D3CQ29_SCOMX</name>
<dbReference type="PANTHER" id="PTHR10811">
    <property type="entry name" value="FRINGE-RELATED"/>
    <property type="match status" value="1"/>
</dbReference>
<evidence type="ECO:0000256" key="1">
    <source>
        <dbReference type="ARBA" id="ARBA00004606"/>
    </source>
</evidence>
<dbReference type="GO" id="GO:0012505">
    <property type="term" value="C:endomembrane system"/>
    <property type="evidence" value="ECO:0007669"/>
    <property type="project" value="UniProtKB-SubCell"/>
</dbReference>
<sequence length="366" mass="41535">SFPNNLVFPLGAPVVVLLHELSEYEGDWSILPALPRLSATYGQSAAWFFFVEEETRVTLAALLQVLHRYRVSEEWFLGKRLHDNEASIIHHYAFSEDPSSFGYPDPAAGWALSTPLLQRLAERIQRENLKSDFTIDLKHEIALYIWEEGNGPKLTAVPEFCTEPRDNCATTFTTYLPNCGDPVSKKDVFVAVKTCQKFHSERVPVVKATWEKDAGFLEYYSDVTDASIPTISLGVANTERGHCGKTFAILRRFLSKAVPKADWLLIVDDDTLIRMVLSRVAVSRLMSSGCRCYSDDAPDDMVLGRCFTSLGVPITHSPLFHQARPDDYNETLISLQQAISFHKHWNIDPVAVYRHWLRDKDLRDEL</sequence>
<evidence type="ECO:0000256" key="4">
    <source>
        <dbReference type="ARBA" id="ARBA00022679"/>
    </source>
</evidence>
<reference evidence="11" key="2">
    <citation type="submission" date="2025-08" db="UniProtKB">
        <authorList>
            <consortium name="Ensembl"/>
        </authorList>
    </citation>
    <scope>IDENTIFICATION</scope>
</reference>